<dbReference type="EMBL" id="QXTG01000002">
    <property type="protein sequence ID" value="RIX27783.1"/>
    <property type="molecule type" value="Genomic_DNA"/>
</dbReference>
<dbReference type="InterPro" id="IPR036259">
    <property type="entry name" value="MFS_trans_sf"/>
</dbReference>
<feature type="transmembrane region" description="Helical" evidence="6">
    <location>
        <begin position="192"/>
        <end position="213"/>
    </location>
</feature>
<dbReference type="Pfam" id="PF07690">
    <property type="entry name" value="MFS_1"/>
    <property type="match status" value="1"/>
</dbReference>
<dbReference type="InterPro" id="IPR001958">
    <property type="entry name" value="Tet-R_TetA/multi-R_MdtG-like"/>
</dbReference>
<feature type="transmembrane region" description="Helical" evidence="6">
    <location>
        <begin position="99"/>
        <end position="119"/>
    </location>
</feature>
<evidence type="ECO:0000256" key="1">
    <source>
        <dbReference type="ARBA" id="ARBA00004651"/>
    </source>
</evidence>
<keyword evidence="9" id="KW-1185">Reference proteome</keyword>
<dbReference type="PANTHER" id="PTHR42718">
    <property type="entry name" value="MAJOR FACILITATOR SUPERFAMILY MULTIDRUG TRANSPORTER MFSC"/>
    <property type="match status" value="1"/>
</dbReference>
<dbReference type="InterPro" id="IPR011701">
    <property type="entry name" value="MFS"/>
</dbReference>
<feature type="transmembrane region" description="Helical" evidence="6">
    <location>
        <begin position="157"/>
        <end position="180"/>
    </location>
</feature>
<evidence type="ECO:0000256" key="5">
    <source>
        <dbReference type="ARBA" id="ARBA00023136"/>
    </source>
</evidence>
<feature type="transmembrane region" description="Helical" evidence="6">
    <location>
        <begin position="74"/>
        <end position="93"/>
    </location>
</feature>
<feature type="transmembrane region" description="Helical" evidence="6">
    <location>
        <begin position="261"/>
        <end position="281"/>
    </location>
</feature>
<feature type="transmembrane region" description="Helical" evidence="6">
    <location>
        <begin position="131"/>
        <end position="151"/>
    </location>
</feature>
<evidence type="ECO:0000256" key="2">
    <source>
        <dbReference type="ARBA" id="ARBA00022448"/>
    </source>
</evidence>
<feature type="transmembrane region" description="Helical" evidence="6">
    <location>
        <begin position="359"/>
        <end position="380"/>
    </location>
</feature>
<dbReference type="InterPro" id="IPR020846">
    <property type="entry name" value="MFS_dom"/>
</dbReference>
<evidence type="ECO:0000313" key="9">
    <source>
        <dbReference type="Proteomes" id="UP000265742"/>
    </source>
</evidence>
<feature type="transmembrane region" description="Helical" evidence="6">
    <location>
        <begin position="432"/>
        <end position="450"/>
    </location>
</feature>
<dbReference type="SUPFAM" id="SSF103473">
    <property type="entry name" value="MFS general substrate transporter"/>
    <property type="match status" value="1"/>
</dbReference>
<keyword evidence="5 6" id="KW-0472">Membrane</keyword>
<feature type="transmembrane region" description="Helical" evidence="6">
    <location>
        <begin position="293"/>
        <end position="321"/>
    </location>
</feature>
<feature type="transmembrane region" description="Helical" evidence="6">
    <location>
        <begin position="219"/>
        <end position="241"/>
    </location>
</feature>
<dbReference type="Gene3D" id="1.20.1720.10">
    <property type="entry name" value="Multidrug resistance protein D"/>
    <property type="match status" value="1"/>
</dbReference>
<dbReference type="OrthoDB" id="4484751at2"/>
<evidence type="ECO:0000256" key="4">
    <source>
        <dbReference type="ARBA" id="ARBA00022989"/>
    </source>
</evidence>
<evidence type="ECO:0000313" key="8">
    <source>
        <dbReference type="EMBL" id="RIX27783.1"/>
    </source>
</evidence>
<gene>
    <name evidence="8" type="ORF">D1781_09575</name>
</gene>
<keyword evidence="3 6" id="KW-0812">Transmembrane</keyword>
<evidence type="ECO:0000256" key="3">
    <source>
        <dbReference type="ARBA" id="ARBA00022692"/>
    </source>
</evidence>
<dbReference type="PANTHER" id="PTHR42718:SF9">
    <property type="entry name" value="MAJOR FACILITATOR SUPERFAMILY MULTIDRUG TRANSPORTER MFSC"/>
    <property type="match status" value="1"/>
</dbReference>
<keyword evidence="4 6" id="KW-1133">Transmembrane helix</keyword>
<feature type="transmembrane region" description="Helical" evidence="6">
    <location>
        <begin position="333"/>
        <end position="353"/>
    </location>
</feature>
<comment type="subcellular location">
    <subcellularLocation>
        <location evidence="1">Cell membrane</location>
        <topology evidence="1">Multi-pass membrane protein</topology>
    </subcellularLocation>
</comment>
<dbReference type="AlphaFoldDB" id="A0A3A1TU67"/>
<organism evidence="8 9">
    <name type="scientific">Amnibacterium setariae</name>
    <dbReference type="NCBI Taxonomy" id="2306585"/>
    <lineage>
        <taxon>Bacteria</taxon>
        <taxon>Bacillati</taxon>
        <taxon>Actinomycetota</taxon>
        <taxon>Actinomycetes</taxon>
        <taxon>Micrococcales</taxon>
        <taxon>Microbacteriaceae</taxon>
        <taxon>Amnibacterium</taxon>
    </lineage>
</organism>
<sequence>MSPSPSRTFAALAVTALTFATLQSLLVPVLPVLQRDLRTDAAGATWAVTAWLITSAVATPLLGRVGDLAGKRRVFLLCLAAVAAGSVAAALAPNLAVLLAARVLQGFGGAMFPLAFGILRDVLPARSLASGIGGFSAVMAIGSGLGTVLAGPLSAALGWRGLFVIPLAGMVVGGVLTLRWVPATGSRATGRVNLVAATLLSGWLVALLVPLSTGADRGWGSPVVVGLFVLAAVLLAAWAAVELRSRTPLVDLRMLREPAVWSTDVAAIFFGAAMFGVFAYFPRFAQTPAGTGWGLGASVAASGLLMLPMLVTMAASGFLIGPIGRVVPPRLQLVGAALLLAVSTASLAVLHAAGWQLAAAAAVFGVGLGVGFAAMTTVVVQSVPATQTGVASGVNANLRTIGSAIGTALLTAIVTGSAGATGEPSESGYETGFLVLAALAVVSALVVLAARIPRRRTARPLPVAPSPIEADTVAEAA</sequence>
<dbReference type="GO" id="GO:0005886">
    <property type="term" value="C:plasma membrane"/>
    <property type="evidence" value="ECO:0007669"/>
    <property type="project" value="UniProtKB-SubCell"/>
</dbReference>
<proteinExistence type="predicted"/>
<keyword evidence="2" id="KW-0813">Transport</keyword>
<protein>
    <submittedName>
        <fullName evidence="8">MFS transporter</fullName>
    </submittedName>
</protein>
<feature type="domain" description="Major facilitator superfamily (MFS) profile" evidence="7">
    <location>
        <begin position="8"/>
        <end position="455"/>
    </location>
</feature>
<dbReference type="Proteomes" id="UP000265742">
    <property type="component" value="Unassembled WGS sequence"/>
</dbReference>
<evidence type="ECO:0000256" key="6">
    <source>
        <dbReference type="SAM" id="Phobius"/>
    </source>
</evidence>
<dbReference type="GO" id="GO:0022857">
    <property type="term" value="F:transmembrane transporter activity"/>
    <property type="evidence" value="ECO:0007669"/>
    <property type="project" value="InterPro"/>
</dbReference>
<name>A0A3A1TU67_9MICO</name>
<reference evidence="9" key="1">
    <citation type="submission" date="2018-09" db="EMBL/GenBank/DDBJ databases">
        <authorList>
            <person name="Kim I."/>
        </authorList>
    </citation>
    <scope>NUCLEOTIDE SEQUENCE [LARGE SCALE GENOMIC DNA]</scope>
    <source>
        <strain evidence="9">DD4a</strain>
    </source>
</reference>
<accession>A0A3A1TU67</accession>
<feature type="transmembrane region" description="Helical" evidence="6">
    <location>
        <begin position="401"/>
        <end position="420"/>
    </location>
</feature>
<dbReference type="Gene3D" id="1.20.1250.20">
    <property type="entry name" value="MFS general substrate transporter like domains"/>
    <property type="match status" value="1"/>
</dbReference>
<feature type="transmembrane region" description="Helical" evidence="6">
    <location>
        <begin position="43"/>
        <end position="62"/>
    </location>
</feature>
<comment type="caution">
    <text evidence="8">The sequence shown here is derived from an EMBL/GenBank/DDBJ whole genome shotgun (WGS) entry which is preliminary data.</text>
</comment>
<dbReference type="PROSITE" id="PS50850">
    <property type="entry name" value="MFS"/>
    <property type="match status" value="1"/>
</dbReference>
<evidence type="ECO:0000259" key="7">
    <source>
        <dbReference type="PROSITE" id="PS50850"/>
    </source>
</evidence>
<dbReference type="PRINTS" id="PR01035">
    <property type="entry name" value="TCRTETA"/>
</dbReference>